<accession>J4C2N6</accession>
<dbReference type="Pfam" id="PF21238">
    <property type="entry name" value="Pus10_C"/>
    <property type="match status" value="2"/>
</dbReference>
<proteinExistence type="predicted"/>
<dbReference type="OMA" id="INCRIER"/>
<evidence type="ECO:0000256" key="2">
    <source>
        <dbReference type="ARBA" id="ARBA00022694"/>
    </source>
</evidence>
<feature type="domain" description="Pus10-like C-terminal" evidence="5">
    <location>
        <begin position="316"/>
        <end position="388"/>
    </location>
</feature>
<evidence type="ECO:0000256" key="1">
    <source>
        <dbReference type="ARBA" id="ARBA00012787"/>
    </source>
</evidence>
<dbReference type="EC" id="5.4.99.25" evidence="1"/>
<dbReference type="AlphaFoldDB" id="J4C2N6"/>
<sequence length="739" mass="84004">MEKAYLSSVNDLFSNTCSSCFKNLICAIKNNVENSETGDQNADKIIVNKIENKIVVEKLLNWEEYGRDLSKICIVCKSCKLNGEVLLFKEIEFIDFVSVTANYEKEVELDNFDPYEFYCCFKVDKEKIGVYSDINNIINHSNRAINSYSDKIYKGFDFGVISVYLSSEKSYDNFKNNLVEVNIIRNSESSVNELKNKTESSSNSDVVSLRVTLNGSVKEEESNEKININLRKLAELRIRELVLEFFLKERLKYIESNPRAYGNFESLCKDRLVLEQLIRLRINVRVTLNGQNSDAEGSDYKVNCKFAISRDVVSFMGYYNKFSRCISQTEWILGDRDILSVEELIGEPLLKVTRGKKCKLVGCGREDVDVRNLGNGRKILMEIYKTRADLFIIIHSLQLLTADPGAYYDACDTLDTVGVVGDEASMLADSDTDSGTGASGIGEHSTAIGGDARIVPVGDDSGNSMGIGGNTGSIAVAENIGNKLLKNYFVKTEEVPSHDCAVVFKCTGMTFNNKNVRKQIQNQSELNSKSYNCLIFSEEKLSYDKVKEVENYEYPMTIKQNNPIRISHRRAQDVRSKVIYDLKLDLIHPRKRKQVSEDEVGRRKEDEEKRLKSYIFRIVHKGVRKRRPGKDESKSEGNAEDEAPRCKARRDKHQEEEKCVYDKGAAKRGMVAGRWRKNNIGRQKAQRCEHETYSQNRRTSTGTYKLPKRSNEDTNGASMQCCAFLGDFHPFTSIILESF</sequence>
<feature type="compositionally biased region" description="Basic and acidic residues" evidence="4">
    <location>
        <begin position="629"/>
        <end position="645"/>
    </location>
</feature>
<dbReference type="OrthoDB" id="271937at2759"/>
<evidence type="ECO:0000256" key="3">
    <source>
        <dbReference type="ARBA" id="ARBA00023235"/>
    </source>
</evidence>
<name>J4C2N6_THEOR</name>
<reference evidence="6 7" key="1">
    <citation type="journal article" date="2012" name="MBio">
        <title>Comparative genome analysis of three eukaryotic parasites with differing abilities to transform leukocytes reveals key mediators of Theileria-induced leukocyte transformation.</title>
        <authorList>
            <person name="Hayashida K."/>
            <person name="Hara Y."/>
            <person name="Abe T."/>
            <person name="Yamasaki C."/>
            <person name="Toyoda A."/>
            <person name="Kosuge T."/>
            <person name="Suzuki Y."/>
            <person name="Sato Y."/>
            <person name="Kawashima S."/>
            <person name="Katayama T."/>
            <person name="Wakaguri H."/>
            <person name="Inoue N."/>
            <person name="Homma K."/>
            <person name="Tada-Umezaki M."/>
            <person name="Yagi Y."/>
            <person name="Fujii Y."/>
            <person name="Habara T."/>
            <person name="Kanehisa M."/>
            <person name="Watanabe H."/>
            <person name="Ito K."/>
            <person name="Gojobori T."/>
            <person name="Sugawara H."/>
            <person name="Imanishi T."/>
            <person name="Weir W."/>
            <person name="Gardner M."/>
            <person name="Pain A."/>
            <person name="Shiels B."/>
            <person name="Hattori M."/>
            <person name="Nene V."/>
            <person name="Sugimoto C."/>
        </authorList>
    </citation>
    <scope>NUCLEOTIDE SEQUENCE [LARGE SCALE GENOMIC DNA]</scope>
    <source>
        <strain evidence="6 7">Shintoku</strain>
    </source>
</reference>
<dbReference type="Proteomes" id="UP000003786">
    <property type="component" value="Chromosome 1"/>
</dbReference>
<evidence type="ECO:0000313" key="7">
    <source>
        <dbReference type="Proteomes" id="UP000003786"/>
    </source>
</evidence>
<organism evidence="6 7">
    <name type="scientific">Theileria orientalis strain Shintoku</name>
    <dbReference type="NCBI Taxonomy" id="869250"/>
    <lineage>
        <taxon>Eukaryota</taxon>
        <taxon>Sar</taxon>
        <taxon>Alveolata</taxon>
        <taxon>Apicomplexa</taxon>
        <taxon>Aconoidasida</taxon>
        <taxon>Piroplasmida</taxon>
        <taxon>Theileriidae</taxon>
        <taxon>Theileria</taxon>
    </lineage>
</organism>
<evidence type="ECO:0000259" key="5">
    <source>
        <dbReference type="Pfam" id="PF21238"/>
    </source>
</evidence>
<dbReference type="PANTHER" id="PTHR21568">
    <property type="entry name" value="TRNA PSEUDOURIDINE SYNTHASE PUS10"/>
    <property type="match status" value="1"/>
</dbReference>
<dbReference type="VEuPathDB" id="PiroplasmaDB:TOT_010000471"/>
<dbReference type="eggNOG" id="KOG2364">
    <property type="taxonomic scope" value="Eukaryota"/>
</dbReference>
<keyword evidence="3" id="KW-0413">Isomerase</keyword>
<feature type="domain" description="Pus10-like C-terminal" evidence="5">
    <location>
        <begin position="504"/>
        <end position="589"/>
    </location>
</feature>
<dbReference type="GO" id="GO:0160148">
    <property type="term" value="F:tRNA pseudouridine(55) synthase activity"/>
    <property type="evidence" value="ECO:0007669"/>
    <property type="project" value="UniProtKB-EC"/>
</dbReference>
<feature type="region of interest" description="Disordered" evidence="4">
    <location>
        <begin position="681"/>
        <end position="712"/>
    </location>
</feature>
<feature type="compositionally biased region" description="Polar residues" evidence="4">
    <location>
        <begin position="693"/>
        <end position="703"/>
    </location>
</feature>
<dbReference type="GeneID" id="20713380"/>
<evidence type="ECO:0000256" key="4">
    <source>
        <dbReference type="SAM" id="MobiDB-lite"/>
    </source>
</evidence>
<gene>
    <name evidence="6" type="ORF">TOT_010000471</name>
</gene>
<evidence type="ECO:0000313" key="6">
    <source>
        <dbReference type="EMBL" id="BAM39006.1"/>
    </source>
</evidence>
<dbReference type="STRING" id="869250.J4C2N6"/>
<dbReference type="GO" id="GO:0031119">
    <property type="term" value="P:tRNA pseudouridine synthesis"/>
    <property type="evidence" value="ECO:0007669"/>
    <property type="project" value="TreeGrafter"/>
</dbReference>
<keyword evidence="7" id="KW-1185">Reference proteome</keyword>
<dbReference type="Gene3D" id="3.30.70.3190">
    <property type="match status" value="1"/>
</dbReference>
<dbReference type="RefSeq" id="XP_009689307.1">
    <property type="nucleotide sequence ID" value="XM_009691012.1"/>
</dbReference>
<dbReference type="InterPro" id="IPR039894">
    <property type="entry name" value="Pus10-like"/>
</dbReference>
<dbReference type="KEGG" id="tot:TOT_010000471"/>
<dbReference type="InterPro" id="IPR048741">
    <property type="entry name" value="Pus10-like_C"/>
</dbReference>
<feature type="region of interest" description="Disordered" evidence="4">
    <location>
        <begin position="622"/>
        <end position="654"/>
    </location>
</feature>
<dbReference type="Gene3D" id="3.30.70.2510">
    <property type="match status" value="1"/>
</dbReference>
<protein>
    <recommendedName>
        <fullName evidence="1">tRNA pseudouridine(55) synthase</fullName>
        <ecNumber evidence="1">5.4.99.25</ecNumber>
    </recommendedName>
</protein>
<keyword evidence="2" id="KW-0819">tRNA processing</keyword>
<dbReference type="EMBL" id="AP011946">
    <property type="protein sequence ID" value="BAM39006.1"/>
    <property type="molecule type" value="Genomic_DNA"/>
</dbReference>
<dbReference type="PANTHER" id="PTHR21568:SF0">
    <property type="entry name" value="TRNA PSEUDOURIDINE SYNTHASE PUS10"/>
    <property type="match status" value="1"/>
</dbReference>